<dbReference type="Proteomes" id="UP000203433">
    <property type="component" value="Segment"/>
</dbReference>
<sequence length="114" mass="13906">MYRLILELIVLSGKFEAYNYYGIKIHKQNVEENVHFIKYWSRKSNPYLRGMYKSYKWILESIIDDEVRKEFMQLFDEGDESAINSFFERYDDREVLMCAILDEINKIKLSTDFY</sequence>
<organism evidence="1 2">
    <name type="scientific">Diatraea saccharalis granulovirus</name>
    <dbReference type="NCBI Taxonomy" id="1675862"/>
    <lineage>
        <taxon>Viruses</taxon>
        <taxon>Viruses incertae sedis</taxon>
        <taxon>Naldaviricetes</taxon>
        <taxon>Lefavirales</taxon>
        <taxon>Baculoviridae</taxon>
        <taxon>Betabaculovirus</taxon>
        <taxon>Betabaculovirus disaccharalis</taxon>
    </lineage>
</organism>
<gene>
    <name evidence="1" type="primary">ORF-96</name>
</gene>
<evidence type="ECO:0000313" key="1">
    <source>
        <dbReference type="EMBL" id="AKN80811.1"/>
    </source>
</evidence>
<protein>
    <submittedName>
        <fullName evidence="1">Uncharacterized protein</fullName>
    </submittedName>
</protein>
<dbReference type="RefSeq" id="YP_009182294.1">
    <property type="nucleotide sequence ID" value="NC_028491.1"/>
</dbReference>
<proteinExistence type="predicted"/>
<dbReference type="OrthoDB" id="40074at10239"/>
<reference evidence="1 2" key="1">
    <citation type="journal article" date="2015" name="J. Virol.">
        <title>A betabaculovirus-encoded gp64 homolog is a functional envelope fusion protein.</title>
        <authorList>
            <person name="Ardisson-Araujo D.M."/>
            <person name="Melo F.L."/>
            <person name="Clem R.J."/>
            <person name="Wolff J.L."/>
            <person name="Ribeiro B.M."/>
        </authorList>
    </citation>
    <scope>NUCLEOTIDE SEQUENCE [LARGE SCALE GENOMIC DNA]</scope>
    <source>
        <strain evidence="1 2">Parana-2009</strain>
    </source>
</reference>
<accession>A0A0R7EYZ8</accession>
<name>A0A0R7EYZ8_9BBAC</name>
<evidence type="ECO:0000313" key="2">
    <source>
        <dbReference type="Proteomes" id="UP000203433"/>
    </source>
</evidence>
<dbReference type="EMBL" id="KP296186">
    <property type="protein sequence ID" value="AKN80811.1"/>
    <property type="molecule type" value="Genomic_DNA"/>
</dbReference>
<dbReference type="GeneID" id="26373958"/>
<dbReference type="KEGG" id="vg:26373958"/>
<keyword evidence="2" id="KW-1185">Reference proteome</keyword>